<sequence>MPSDAAASTTVPATALVIGASGGIGAALAAELERRGTAVTRLSRREDGLDVTDPDSVERVLGAVEGPFALILVAIGILAPEGQGPEKALDAIEADHMARVFAVNAIGPALVLRQLSRLLEPGGRCGVLSARVGSIGDNAMGGWYSYRASKTALNQIVHGAALEMKRQDKGAVLVALHPGTVETEFTAPYAGRHKMVSAEEAAKNLLQVMDNLDPAQSGGFYDWRGEEVPW</sequence>
<evidence type="ECO:0000313" key="3">
    <source>
        <dbReference type="Proteomes" id="UP000193495"/>
    </source>
</evidence>
<dbReference type="InterPro" id="IPR036291">
    <property type="entry name" value="NAD(P)-bd_dom_sf"/>
</dbReference>
<dbReference type="EMBL" id="FWFY01000003">
    <property type="protein sequence ID" value="SLN31313.1"/>
    <property type="molecule type" value="Genomic_DNA"/>
</dbReference>
<protein>
    <submittedName>
        <fullName evidence="2">C-factor</fullName>
    </submittedName>
    <submittedName>
        <fullName evidence="1">Short-subunit dehydrogenase</fullName>
    </submittedName>
</protein>
<dbReference type="Proteomes" id="UP000193495">
    <property type="component" value="Unassembled WGS sequence"/>
</dbReference>
<keyword evidence="4" id="KW-1185">Reference proteome</keyword>
<dbReference type="PRINTS" id="PR00081">
    <property type="entry name" value="GDHRDH"/>
</dbReference>
<dbReference type="EMBL" id="PYGB01000002">
    <property type="protein sequence ID" value="PSK87567.1"/>
    <property type="molecule type" value="Genomic_DNA"/>
</dbReference>
<dbReference type="InterPro" id="IPR052184">
    <property type="entry name" value="SDR_enzymes"/>
</dbReference>
<dbReference type="GO" id="GO:0016616">
    <property type="term" value="F:oxidoreductase activity, acting on the CH-OH group of donors, NAD or NADP as acceptor"/>
    <property type="evidence" value="ECO:0007669"/>
    <property type="project" value="TreeGrafter"/>
</dbReference>
<dbReference type="SUPFAM" id="SSF51735">
    <property type="entry name" value="NAD(P)-binding Rossmann-fold domains"/>
    <property type="match status" value="1"/>
</dbReference>
<reference evidence="2 3" key="1">
    <citation type="submission" date="2017-03" db="EMBL/GenBank/DDBJ databases">
        <authorList>
            <person name="Afonso C.L."/>
            <person name="Miller P.J."/>
            <person name="Scott M.A."/>
            <person name="Spackman E."/>
            <person name="Goraichik I."/>
            <person name="Dimitrov K.M."/>
            <person name="Suarez D.L."/>
            <person name="Swayne D.E."/>
        </authorList>
    </citation>
    <scope>NUCLEOTIDE SEQUENCE [LARGE SCALE GENOMIC DNA]</scope>
    <source>
        <strain evidence="2 3">CECT 8367</strain>
    </source>
</reference>
<dbReference type="Pfam" id="PF00106">
    <property type="entry name" value="adh_short"/>
    <property type="match status" value="1"/>
</dbReference>
<evidence type="ECO:0000313" key="2">
    <source>
        <dbReference type="EMBL" id="SLN31313.1"/>
    </source>
</evidence>
<dbReference type="RefSeq" id="WP_085895520.1">
    <property type="nucleotide sequence ID" value="NZ_FWFY01000003.1"/>
</dbReference>
<dbReference type="OrthoDB" id="9785826at2"/>
<dbReference type="Proteomes" id="UP000240624">
    <property type="component" value="Unassembled WGS sequence"/>
</dbReference>
<dbReference type="Gene3D" id="3.40.50.720">
    <property type="entry name" value="NAD(P)-binding Rossmann-like Domain"/>
    <property type="match status" value="1"/>
</dbReference>
<dbReference type="PANTHER" id="PTHR45458">
    <property type="entry name" value="SHORT-CHAIN DEHYDROGENASE/REDUCTASE SDR"/>
    <property type="match status" value="1"/>
</dbReference>
<gene>
    <name evidence="2" type="primary">csgA</name>
    <name evidence="1" type="ORF">CLV79_10247</name>
    <name evidence="2" type="ORF">LOS8367_01131</name>
</gene>
<proteinExistence type="predicted"/>
<dbReference type="AlphaFoldDB" id="A0A1X6YTV7"/>
<evidence type="ECO:0000313" key="1">
    <source>
        <dbReference type="EMBL" id="PSK87567.1"/>
    </source>
</evidence>
<organism evidence="2 3">
    <name type="scientific">Limimaricola soesokkakensis</name>
    <dbReference type="NCBI Taxonomy" id="1343159"/>
    <lineage>
        <taxon>Bacteria</taxon>
        <taxon>Pseudomonadati</taxon>
        <taxon>Pseudomonadota</taxon>
        <taxon>Alphaproteobacteria</taxon>
        <taxon>Rhodobacterales</taxon>
        <taxon>Paracoccaceae</taxon>
        <taxon>Limimaricola</taxon>
    </lineage>
</organism>
<reference evidence="1 4" key="2">
    <citation type="submission" date="2018-03" db="EMBL/GenBank/DDBJ databases">
        <title>Genomic Encyclopedia of Archaeal and Bacterial Type Strains, Phase II (KMG-II): from individual species to whole genera.</title>
        <authorList>
            <person name="Goeker M."/>
        </authorList>
    </citation>
    <scope>NUCLEOTIDE SEQUENCE [LARGE SCALE GENOMIC DNA]</scope>
    <source>
        <strain evidence="1 4">DSM 29956</strain>
    </source>
</reference>
<dbReference type="PANTHER" id="PTHR45458:SF1">
    <property type="entry name" value="SHORT CHAIN DEHYDROGENASE"/>
    <property type="match status" value="1"/>
</dbReference>
<evidence type="ECO:0000313" key="4">
    <source>
        <dbReference type="Proteomes" id="UP000240624"/>
    </source>
</evidence>
<name>A0A1X6YTV7_9RHOB</name>
<accession>A0A1X6YTV7</accession>
<dbReference type="InterPro" id="IPR002347">
    <property type="entry name" value="SDR_fam"/>
</dbReference>